<reference evidence="1 2" key="1">
    <citation type="submission" date="2011-06" db="EMBL/GenBank/DDBJ databases">
        <title>The draft genome of Thiorhodococcus drewsii AZ1.</title>
        <authorList>
            <consortium name="US DOE Joint Genome Institute (JGI-PGF)"/>
            <person name="Lucas S."/>
            <person name="Han J."/>
            <person name="Lapidus A."/>
            <person name="Cheng J.-F."/>
            <person name="Goodwin L."/>
            <person name="Pitluck S."/>
            <person name="Peters L."/>
            <person name="Land M.L."/>
            <person name="Hauser L."/>
            <person name="Vogl K."/>
            <person name="Liu Z."/>
            <person name="Imhoff J."/>
            <person name="Thiel V."/>
            <person name="Frigaard N.-U."/>
            <person name="Bryant D.A."/>
            <person name="Woyke T.J."/>
        </authorList>
    </citation>
    <scope>NUCLEOTIDE SEQUENCE [LARGE SCALE GENOMIC DNA]</scope>
    <source>
        <strain evidence="1 2">AZ1</strain>
    </source>
</reference>
<gene>
    <name evidence="1" type="ORF">ThidrDRAFT_2636</name>
</gene>
<dbReference type="EMBL" id="AFWT01000018">
    <property type="protein sequence ID" value="EGV30435.1"/>
    <property type="molecule type" value="Genomic_DNA"/>
</dbReference>
<dbReference type="PATRIC" id="fig|765913.3.peg.2689"/>
<organism evidence="1 2">
    <name type="scientific">Thiorhodococcus drewsii AZ1</name>
    <dbReference type="NCBI Taxonomy" id="765913"/>
    <lineage>
        <taxon>Bacteria</taxon>
        <taxon>Pseudomonadati</taxon>
        <taxon>Pseudomonadota</taxon>
        <taxon>Gammaproteobacteria</taxon>
        <taxon>Chromatiales</taxon>
        <taxon>Chromatiaceae</taxon>
        <taxon>Thiorhodococcus</taxon>
    </lineage>
</organism>
<name>G2E2X3_9GAMM</name>
<dbReference type="AlphaFoldDB" id="G2E2X3"/>
<dbReference type="PANTHER" id="PTHR35586:SF1">
    <property type="entry name" value="SLL1691 PROTEIN"/>
    <property type="match status" value="1"/>
</dbReference>
<evidence type="ECO:0000313" key="2">
    <source>
        <dbReference type="Proteomes" id="UP000004200"/>
    </source>
</evidence>
<accession>G2E2X3</accession>
<dbReference type="Proteomes" id="UP000004200">
    <property type="component" value="Unassembled WGS sequence"/>
</dbReference>
<dbReference type="eggNOG" id="COG5464">
    <property type="taxonomic scope" value="Bacteria"/>
</dbReference>
<comment type="caution">
    <text evidence="1">The sequence shown here is derived from an EMBL/GenBank/DDBJ whole genome shotgun (WGS) entry which is preliminary data.</text>
</comment>
<keyword evidence="2" id="KW-1185">Reference proteome</keyword>
<dbReference type="STRING" id="765913.ThidrDRAFT_2636"/>
<proteinExistence type="predicted"/>
<dbReference type="PANTHER" id="PTHR35586">
    <property type="entry name" value="SLL1691 PROTEIN"/>
    <property type="match status" value="1"/>
</dbReference>
<evidence type="ECO:0000313" key="1">
    <source>
        <dbReference type="EMBL" id="EGV30435.1"/>
    </source>
</evidence>
<sequence length="96" mass="11243">MQLPADLQRTLWRELEQLERMRRMPYITSVEQIGIEKGIEQGKQLGSAVILLRLIERRFGPPSEAIRERIAQADPDTLLHWSERILDAQGLDEVWH</sequence>
<protein>
    <submittedName>
        <fullName evidence="1">Conserved hypothetical cytosolic protein</fullName>
    </submittedName>
</protein>